<keyword evidence="2" id="KW-0472">Membrane</keyword>
<proteinExistence type="predicted"/>
<feature type="region of interest" description="Disordered" evidence="1">
    <location>
        <begin position="328"/>
        <end position="361"/>
    </location>
</feature>
<reference evidence="5" key="1">
    <citation type="journal article" date="2019" name="Int. J. Syst. Evol. Microbiol.">
        <title>The Global Catalogue of Microorganisms (GCM) 10K type strain sequencing project: providing services to taxonomists for standard genome sequencing and annotation.</title>
        <authorList>
            <consortium name="The Broad Institute Genomics Platform"/>
            <consortium name="The Broad Institute Genome Sequencing Center for Infectious Disease"/>
            <person name="Wu L."/>
            <person name="Ma J."/>
        </authorList>
    </citation>
    <scope>NUCLEOTIDE SEQUENCE [LARGE SCALE GENOMIC DNA]</scope>
    <source>
        <strain evidence="5">JCM 3106</strain>
    </source>
</reference>
<evidence type="ECO:0008006" key="6">
    <source>
        <dbReference type="Google" id="ProtNLM"/>
    </source>
</evidence>
<keyword evidence="2" id="KW-1133">Transmembrane helix</keyword>
<dbReference type="EMBL" id="BAAAWD010000011">
    <property type="protein sequence ID" value="GAA3014563.1"/>
    <property type="molecule type" value="Genomic_DNA"/>
</dbReference>
<evidence type="ECO:0000256" key="1">
    <source>
        <dbReference type="SAM" id="MobiDB-lite"/>
    </source>
</evidence>
<evidence type="ECO:0000313" key="5">
    <source>
        <dbReference type="Proteomes" id="UP001499930"/>
    </source>
</evidence>
<evidence type="ECO:0000313" key="4">
    <source>
        <dbReference type="EMBL" id="GAA3014563.1"/>
    </source>
</evidence>
<gene>
    <name evidence="4" type="ORF">GCM10017559_42320</name>
</gene>
<evidence type="ECO:0000256" key="2">
    <source>
        <dbReference type="SAM" id="Phobius"/>
    </source>
</evidence>
<keyword evidence="3" id="KW-0732">Signal</keyword>
<feature type="chain" id="PRO_5046925656" description="Peptidase" evidence="3">
    <location>
        <begin position="18"/>
        <end position="361"/>
    </location>
</feature>
<accession>A0ABP6KMF2</accession>
<keyword evidence="5" id="KW-1185">Reference proteome</keyword>
<sequence length="361" mass="38196">MALLALLLPLIALLSGAAGGRAGARGAADDTPRGTIGIRLLEAPVSRHDDPRALSYIVDHLRPGTTIERDLEVSNTSSQRRRVQLYAAAADVVRNRFQLQPGRARNELTGWTSLNRDSLALPPGGSGTARVTIAVPESASRGERYGVIWAQAATRRDPDRPVRIVNRVGVRVYLDIGRGGEPPSDFRIEILTPVRSPDGAPQLAALVRNTGGRTLDMSGTLWLSDGPGGLQAGPFPADRGVTLTPRSAAPVTVTLDRRVPDGPWKGKLTLMSGMVKKTVTATFTFPVAGRGRPVEPDDDLLPLIGLVVGLVLLPAAAGVLVMRRRRHGTAPRRVPAGGGGPLPGARTRRPRTAGAHRRSGG</sequence>
<dbReference type="RefSeq" id="WP_344898007.1">
    <property type="nucleotide sequence ID" value="NZ_BAAAWD010000011.1"/>
</dbReference>
<name>A0ABP6KMF2_9ACTN</name>
<feature type="transmembrane region" description="Helical" evidence="2">
    <location>
        <begin position="300"/>
        <end position="322"/>
    </location>
</feature>
<feature type="signal peptide" evidence="3">
    <location>
        <begin position="1"/>
        <end position="17"/>
    </location>
</feature>
<keyword evidence="2" id="KW-0812">Transmembrane</keyword>
<protein>
    <recommendedName>
        <fullName evidence="6">Peptidase</fullName>
    </recommendedName>
</protein>
<dbReference type="Proteomes" id="UP001499930">
    <property type="component" value="Unassembled WGS sequence"/>
</dbReference>
<evidence type="ECO:0000256" key="3">
    <source>
        <dbReference type="SAM" id="SignalP"/>
    </source>
</evidence>
<feature type="compositionally biased region" description="Basic residues" evidence="1">
    <location>
        <begin position="346"/>
        <end position="361"/>
    </location>
</feature>
<comment type="caution">
    <text evidence="4">The sequence shown here is derived from an EMBL/GenBank/DDBJ whole genome shotgun (WGS) entry which is preliminary data.</text>
</comment>
<organism evidence="4 5">
    <name type="scientific">Streptosporangium longisporum</name>
    <dbReference type="NCBI Taxonomy" id="46187"/>
    <lineage>
        <taxon>Bacteria</taxon>
        <taxon>Bacillati</taxon>
        <taxon>Actinomycetota</taxon>
        <taxon>Actinomycetes</taxon>
        <taxon>Streptosporangiales</taxon>
        <taxon>Streptosporangiaceae</taxon>
        <taxon>Streptosporangium</taxon>
    </lineage>
</organism>